<dbReference type="Pfam" id="PF05708">
    <property type="entry name" value="Peptidase_C92"/>
    <property type="match status" value="1"/>
</dbReference>
<organism evidence="1 2">
    <name type="scientific">Bergeyella zoohelcum</name>
    <dbReference type="NCBI Taxonomy" id="1015"/>
    <lineage>
        <taxon>Bacteria</taxon>
        <taxon>Pseudomonadati</taxon>
        <taxon>Bacteroidota</taxon>
        <taxon>Flavobacteriia</taxon>
        <taxon>Flavobacteriales</taxon>
        <taxon>Weeksellaceae</taxon>
        <taxon>Bergeyella</taxon>
    </lineage>
</organism>
<keyword evidence="1" id="KW-0378">Hydrolase</keyword>
<evidence type="ECO:0000313" key="1">
    <source>
        <dbReference type="EMBL" id="SSZ46994.1"/>
    </source>
</evidence>
<protein>
    <submittedName>
        <fullName evidence="1">Uncharacterized distant relative of cell wall-associated hydrolases</fullName>
    </submittedName>
</protein>
<dbReference type="InterPro" id="IPR038765">
    <property type="entry name" value="Papain-like_cys_pep_sf"/>
</dbReference>
<dbReference type="PROSITE" id="PS51257">
    <property type="entry name" value="PROKAR_LIPOPROTEIN"/>
    <property type="match status" value="1"/>
</dbReference>
<proteinExistence type="predicted"/>
<evidence type="ECO:0000313" key="2">
    <source>
        <dbReference type="Proteomes" id="UP000255515"/>
    </source>
</evidence>
<dbReference type="SUPFAM" id="SSF54001">
    <property type="entry name" value="Cysteine proteinases"/>
    <property type="match status" value="1"/>
</dbReference>
<dbReference type="GO" id="GO:0016787">
    <property type="term" value="F:hydrolase activity"/>
    <property type="evidence" value="ECO:0007669"/>
    <property type="project" value="UniProtKB-KW"/>
</dbReference>
<accession>A0A376BZT9</accession>
<gene>
    <name evidence="1" type="ORF">NCTC11661_00657</name>
</gene>
<sequence length="211" mass="24388">MKKRILGIITTTLLYGCTINQSNIDIKNGDFIFIEAETKKLSGAISRVTKDEKSIISFDHIAMIETDGKNYFVLEATTGKGSHRENLKTYLKRHKKENRILHIYRLKKEYLPCLDDAIPTAKTMLGKPYNYTYTPNENEYYCSDFIERAFRNCSIFDLQPMTFINPETGKTDEYWLQHYQQLNAKIPEGELGCNPNGMSKSDKIYKIGTLK</sequence>
<dbReference type="EMBL" id="UFTJ01000001">
    <property type="protein sequence ID" value="SSZ46994.1"/>
    <property type="molecule type" value="Genomic_DNA"/>
</dbReference>
<dbReference type="Gene3D" id="3.90.1720.10">
    <property type="entry name" value="endopeptidase domain like (from Nostoc punctiforme)"/>
    <property type="match status" value="1"/>
</dbReference>
<reference evidence="1 2" key="1">
    <citation type="submission" date="2018-06" db="EMBL/GenBank/DDBJ databases">
        <authorList>
            <consortium name="Pathogen Informatics"/>
            <person name="Doyle S."/>
        </authorList>
    </citation>
    <scope>NUCLEOTIDE SEQUENCE [LARGE SCALE GENOMIC DNA]</scope>
    <source>
        <strain evidence="1 2">NCTC11661</strain>
    </source>
</reference>
<dbReference type="Proteomes" id="UP000255515">
    <property type="component" value="Unassembled WGS sequence"/>
</dbReference>
<dbReference type="AlphaFoldDB" id="A0A376BZT9"/>
<dbReference type="RefSeq" id="WP_002686597.1">
    <property type="nucleotide sequence ID" value="NZ_UFTJ01000001.1"/>
</dbReference>
<name>A0A376BZT9_9FLAO</name>
<dbReference type="InterPro" id="IPR024453">
    <property type="entry name" value="Peptidase_C92"/>
</dbReference>